<gene>
    <name evidence="2" type="ORF">CHLNCDRAFT_143214</name>
</gene>
<dbReference type="EMBL" id="GL433839">
    <property type="protein sequence ID" value="EFN57566.1"/>
    <property type="molecule type" value="Genomic_DNA"/>
</dbReference>
<keyword evidence="3" id="KW-1185">Reference proteome</keyword>
<accession>E1Z9Q7</accession>
<dbReference type="AlphaFoldDB" id="E1Z9Q7"/>
<dbReference type="Proteomes" id="UP000008141">
    <property type="component" value="Unassembled WGS sequence"/>
</dbReference>
<dbReference type="InParanoid" id="E1Z9Q7"/>
<dbReference type="KEGG" id="cvr:CHLNCDRAFT_143214"/>
<organism evidence="3">
    <name type="scientific">Chlorella variabilis</name>
    <name type="common">Green alga</name>
    <dbReference type="NCBI Taxonomy" id="554065"/>
    <lineage>
        <taxon>Eukaryota</taxon>
        <taxon>Viridiplantae</taxon>
        <taxon>Chlorophyta</taxon>
        <taxon>core chlorophytes</taxon>
        <taxon>Trebouxiophyceae</taxon>
        <taxon>Chlorellales</taxon>
        <taxon>Chlorellaceae</taxon>
        <taxon>Chlorella clade</taxon>
        <taxon>Chlorella</taxon>
    </lineage>
</organism>
<feature type="region of interest" description="Disordered" evidence="1">
    <location>
        <begin position="31"/>
        <end position="53"/>
    </location>
</feature>
<dbReference type="GeneID" id="17357283"/>
<protein>
    <submittedName>
        <fullName evidence="2">Expressed protein</fullName>
    </submittedName>
</protein>
<reference evidence="2 3" key="1">
    <citation type="journal article" date="2010" name="Plant Cell">
        <title>The Chlorella variabilis NC64A genome reveals adaptation to photosymbiosis, coevolution with viruses, and cryptic sex.</title>
        <authorList>
            <person name="Blanc G."/>
            <person name="Duncan G."/>
            <person name="Agarkova I."/>
            <person name="Borodovsky M."/>
            <person name="Gurnon J."/>
            <person name="Kuo A."/>
            <person name="Lindquist E."/>
            <person name="Lucas S."/>
            <person name="Pangilinan J."/>
            <person name="Polle J."/>
            <person name="Salamov A."/>
            <person name="Terry A."/>
            <person name="Yamada T."/>
            <person name="Dunigan D.D."/>
            <person name="Grigoriev I.V."/>
            <person name="Claverie J.M."/>
            <person name="Van Etten J.L."/>
        </authorList>
    </citation>
    <scope>NUCLEOTIDE SEQUENCE [LARGE SCALE GENOMIC DNA]</scope>
    <source>
        <strain evidence="2 3">NC64A</strain>
    </source>
</reference>
<dbReference type="RefSeq" id="XP_005849668.1">
    <property type="nucleotide sequence ID" value="XM_005849606.1"/>
</dbReference>
<proteinExistence type="predicted"/>
<name>E1Z9Q7_CHLVA</name>
<evidence type="ECO:0000313" key="2">
    <source>
        <dbReference type="EMBL" id="EFN57566.1"/>
    </source>
</evidence>
<evidence type="ECO:0000256" key="1">
    <source>
        <dbReference type="SAM" id="MobiDB-lite"/>
    </source>
</evidence>
<evidence type="ECO:0000313" key="3">
    <source>
        <dbReference type="Proteomes" id="UP000008141"/>
    </source>
</evidence>
<sequence>MQALGPIKARLNIKRTAPLTAKSIDLETHDADIHSGPLPAAVQHQPMAEQPAA</sequence>